<comment type="caution">
    <text evidence="2">The sequence shown here is derived from an EMBL/GenBank/DDBJ whole genome shotgun (WGS) entry which is preliminary data.</text>
</comment>
<name>A0A136PZQ7_9ACTN</name>
<organism evidence="2 3">
    <name type="scientific">Micromonospora rosaria</name>
    <dbReference type="NCBI Taxonomy" id="47874"/>
    <lineage>
        <taxon>Bacteria</taxon>
        <taxon>Bacillati</taxon>
        <taxon>Actinomycetota</taxon>
        <taxon>Actinomycetes</taxon>
        <taxon>Micromonosporales</taxon>
        <taxon>Micromonosporaceae</taxon>
        <taxon>Micromonospora</taxon>
    </lineage>
</organism>
<gene>
    <name evidence="2" type="ORF">AWW66_00305</name>
</gene>
<feature type="transmembrane region" description="Helical" evidence="1">
    <location>
        <begin position="35"/>
        <end position="54"/>
    </location>
</feature>
<protein>
    <submittedName>
        <fullName evidence="2">Uncharacterized protein</fullName>
    </submittedName>
</protein>
<evidence type="ECO:0000256" key="1">
    <source>
        <dbReference type="SAM" id="Phobius"/>
    </source>
</evidence>
<dbReference type="AlphaFoldDB" id="A0A136PZQ7"/>
<dbReference type="EMBL" id="LRQV01000001">
    <property type="protein sequence ID" value="KXK63931.1"/>
    <property type="molecule type" value="Genomic_DNA"/>
</dbReference>
<keyword evidence="1" id="KW-1133">Transmembrane helix</keyword>
<keyword evidence="1" id="KW-0472">Membrane</keyword>
<keyword evidence="3" id="KW-1185">Reference proteome</keyword>
<evidence type="ECO:0000313" key="3">
    <source>
        <dbReference type="Proteomes" id="UP000070620"/>
    </source>
</evidence>
<reference evidence="2 3" key="1">
    <citation type="submission" date="2016-01" db="EMBL/GenBank/DDBJ databases">
        <title>Whole genome sequence and analysis of Micromonospora rosaria DSM 803, which can produce antibacterial substance rosamicin.</title>
        <authorList>
            <person name="Yang H."/>
            <person name="He X."/>
            <person name="Zhu D."/>
        </authorList>
    </citation>
    <scope>NUCLEOTIDE SEQUENCE [LARGE SCALE GENOMIC DNA]</scope>
    <source>
        <strain evidence="2 3">DSM 803</strain>
    </source>
</reference>
<evidence type="ECO:0000313" key="2">
    <source>
        <dbReference type="EMBL" id="KXK63931.1"/>
    </source>
</evidence>
<sequence>MERGRFGDVVVGTAGDVAGGVVDPKAALGKVRATVGPRALLALAAGLALGYLLARSRLRA</sequence>
<keyword evidence="1" id="KW-0812">Transmembrane</keyword>
<dbReference type="RefSeq" id="WP_067359243.1">
    <property type="nucleotide sequence ID" value="NZ_JBIUBN010000012.1"/>
</dbReference>
<accession>A0A136PZQ7</accession>
<dbReference type="Proteomes" id="UP000070620">
    <property type="component" value="Unassembled WGS sequence"/>
</dbReference>
<proteinExistence type="predicted"/>